<proteinExistence type="inferred from homology"/>
<dbReference type="PANTHER" id="PTHR30589">
    <property type="entry name" value="PROLIPOPROTEIN DIACYLGLYCERYL TRANSFERASE"/>
    <property type="match status" value="1"/>
</dbReference>
<name>A0ABY4D5L0_9BACT</name>
<keyword evidence="3 8" id="KW-0808">Transferase</keyword>
<dbReference type="EMBL" id="CP094669">
    <property type="protein sequence ID" value="UOG76496.1"/>
    <property type="molecule type" value="Genomic_DNA"/>
</dbReference>
<evidence type="ECO:0000256" key="3">
    <source>
        <dbReference type="ARBA" id="ARBA00022679"/>
    </source>
</evidence>
<organism evidence="8 9">
    <name type="scientific">Hymenobacter tibetensis</name>
    <dbReference type="NCBI Taxonomy" id="497967"/>
    <lineage>
        <taxon>Bacteria</taxon>
        <taxon>Pseudomonadati</taxon>
        <taxon>Bacteroidota</taxon>
        <taxon>Cytophagia</taxon>
        <taxon>Cytophagales</taxon>
        <taxon>Hymenobacteraceae</taxon>
        <taxon>Hymenobacter</taxon>
    </lineage>
</organism>
<sequence>MFLLSTLLLPSAEGHQYYTVCYVLAFGVQLALLLRAGYQRGYPLQTWLVLLAASTLAFIVGTKLVAIPAHEWPALLQHGQWPTTTARSVLGGGVGFAVALVLLRRWLGFSWHVADVFAGPFCAGLVVQCVGCLLTGCCFGEVTDGSWGVTYAAGSIPYLFQQQQGLLAPGAPHSLALHPTQLYTLVLCAGVGLVLWLTRHRAWPAGSRALLQAGLLVVGRLLIDFWRDPASEPVGAGIVRLGSISMLELQWVLLPYAALLLGAWGLLVYRARLMALIPDVPPTNQPVRNLLVVVAVLVCTLLLPVGALTSPEVVVVKAALLVVVVLATGSVLHGAVTTRRIGLPLTAASVVLLFTNQVPADSTETPYFSFTPGFINGTYDQDIDGGGGCSSPAYRVGYYHQYQAVGGDFAYTRPSKRKAGRVSYGVGVWGGREYVNAQQLTPGRPFLTANPKDGQRFSLFDINPHIQRDRIRAGGFGYGFRVGLHVGNLAHVGRYDVSRGLDKINVVPEGALWLGVRRILFAQADYGAGPLGLGNPTGRIALGSGLGSTWSRQVLAGVALSEYTPDVSMGFVSASVPVGHTGLWVEPYGATNFGRHHQVAVRLQYRLSKER</sequence>
<feature type="transmembrane region" description="Helical" evidence="7">
    <location>
        <begin position="15"/>
        <end position="34"/>
    </location>
</feature>
<feature type="transmembrane region" description="Helical" evidence="7">
    <location>
        <begin position="290"/>
        <end position="308"/>
    </location>
</feature>
<evidence type="ECO:0000256" key="7">
    <source>
        <dbReference type="SAM" id="Phobius"/>
    </source>
</evidence>
<evidence type="ECO:0000256" key="2">
    <source>
        <dbReference type="ARBA" id="ARBA00022475"/>
    </source>
</evidence>
<accession>A0ABY4D5L0</accession>
<feature type="transmembrane region" description="Helical" evidence="7">
    <location>
        <begin position="249"/>
        <end position="269"/>
    </location>
</feature>
<protein>
    <submittedName>
        <fullName evidence="8">Prolipoprotein diacylglyceryl transferase</fullName>
    </submittedName>
</protein>
<dbReference type="PANTHER" id="PTHR30589:SF0">
    <property type="entry name" value="PHOSPHATIDYLGLYCEROL--PROLIPOPROTEIN DIACYLGLYCERYL TRANSFERASE"/>
    <property type="match status" value="1"/>
</dbReference>
<feature type="transmembrane region" description="Helical" evidence="7">
    <location>
        <begin position="86"/>
        <end position="104"/>
    </location>
</feature>
<evidence type="ECO:0000256" key="5">
    <source>
        <dbReference type="ARBA" id="ARBA00022989"/>
    </source>
</evidence>
<gene>
    <name evidence="8" type="ORF">MTX78_07820</name>
</gene>
<dbReference type="RefSeq" id="WP_243801460.1">
    <property type="nucleotide sequence ID" value="NZ_CP094669.1"/>
</dbReference>
<feature type="transmembrane region" description="Helical" evidence="7">
    <location>
        <begin position="46"/>
        <end position="66"/>
    </location>
</feature>
<feature type="transmembrane region" description="Helical" evidence="7">
    <location>
        <begin position="209"/>
        <end position="226"/>
    </location>
</feature>
<feature type="transmembrane region" description="Helical" evidence="7">
    <location>
        <begin position="180"/>
        <end position="197"/>
    </location>
</feature>
<dbReference type="GO" id="GO:0016740">
    <property type="term" value="F:transferase activity"/>
    <property type="evidence" value="ECO:0007669"/>
    <property type="project" value="UniProtKB-KW"/>
</dbReference>
<keyword evidence="5 7" id="KW-1133">Transmembrane helix</keyword>
<dbReference type="Proteomes" id="UP000831113">
    <property type="component" value="Chromosome"/>
</dbReference>
<dbReference type="InterPro" id="IPR001640">
    <property type="entry name" value="Lgt"/>
</dbReference>
<keyword evidence="6 7" id="KW-0472">Membrane</keyword>
<feature type="transmembrane region" description="Helical" evidence="7">
    <location>
        <begin position="116"/>
        <end position="142"/>
    </location>
</feature>
<evidence type="ECO:0000256" key="4">
    <source>
        <dbReference type="ARBA" id="ARBA00022692"/>
    </source>
</evidence>
<reference evidence="8 9" key="1">
    <citation type="submission" date="2022-03" db="EMBL/GenBank/DDBJ databases">
        <title>Hymenobactersp. isolated from the air.</title>
        <authorList>
            <person name="Won M."/>
            <person name="Kwon S.-W."/>
        </authorList>
    </citation>
    <scope>NUCLEOTIDE SEQUENCE [LARGE SCALE GENOMIC DNA]</scope>
    <source>
        <strain evidence="8 9">KACC 21982</strain>
    </source>
</reference>
<feature type="transmembrane region" description="Helical" evidence="7">
    <location>
        <begin position="314"/>
        <end position="336"/>
    </location>
</feature>
<keyword evidence="4 7" id="KW-0812">Transmembrane</keyword>
<evidence type="ECO:0000256" key="6">
    <source>
        <dbReference type="ARBA" id="ARBA00023136"/>
    </source>
</evidence>
<comment type="similarity">
    <text evidence="1">Belongs to the Lgt family.</text>
</comment>
<evidence type="ECO:0000256" key="1">
    <source>
        <dbReference type="ARBA" id="ARBA00007150"/>
    </source>
</evidence>
<dbReference type="Pfam" id="PF01790">
    <property type="entry name" value="LGT"/>
    <property type="match status" value="1"/>
</dbReference>
<evidence type="ECO:0000313" key="9">
    <source>
        <dbReference type="Proteomes" id="UP000831113"/>
    </source>
</evidence>
<keyword evidence="2" id="KW-1003">Cell membrane</keyword>
<keyword evidence="9" id="KW-1185">Reference proteome</keyword>
<evidence type="ECO:0000313" key="8">
    <source>
        <dbReference type="EMBL" id="UOG76496.1"/>
    </source>
</evidence>